<sequence>MADSGPGRKQDLYAQLAQSLQTLSANLQQLKGNLYTTQNQVTDIQRLSLSHASFVLVGQWATVGPLLPLVRMNFWPQLVLTSFCVGYLTRHLDLITFTRELIHDFPATSHKPLLLLCFLCLVLAFLAILYPLERLAELESRSCSHYTHRTSAREQLRRRGSF</sequence>
<evidence type="ECO:0000256" key="1">
    <source>
        <dbReference type="SAM" id="Coils"/>
    </source>
</evidence>
<name>A0A9W8B802_9FUNG</name>
<keyword evidence="4" id="KW-1185">Reference proteome</keyword>
<dbReference type="InterPro" id="IPR013183">
    <property type="entry name" value="Hsk3-like"/>
</dbReference>
<dbReference type="AlphaFoldDB" id="A0A9W8B802"/>
<reference evidence="3" key="1">
    <citation type="submission" date="2022-07" db="EMBL/GenBank/DDBJ databases">
        <title>Phylogenomic reconstructions and comparative analyses of Kickxellomycotina fungi.</title>
        <authorList>
            <person name="Reynolds N.K."/>
            <person name="Stajich J.E."/>
            <person name="Barry K."/>
            <person name="Grigoriev I.V."/>
            <person name="Crous P."/>
            <person name="Smith M.E."/>
        </authorList>
    </citation>
    <scope>NUCLEOTIDE SEQUENCE</scope>
    <source>
        <strain evidence="3">RSA 567</strain>
    </source>
</reference>
<gene>
    <name evidence="3" type="ORF">H4R34_002504</name>
</gene>
<accession>A0A9W8B802</accession>
<dbReference type="OrthoDB" id="70250at2759"/>
<evidence type="ECO:0000256" key="2">
    <source>
        <dbReference type="SAM" id="Phobius"/>
    </source>
</evidence>
<dbReference type="Proteomes" id="UP001151582">
    <property type="component" value="Unassembled WGS sequence"/>
</dbReference>
<comment type="caution">
    <text evidence="3">The sequence shown here is derived from an EMBL/GenBank/DDBJ whole genome shotgun (WGS) entry which is preliminary data.</text>
</comment>
<dbReference type="Pfam" id="PF08227">
    <property type="entry name" value="DASH_Hsk3"/>
    <property type="match status" value="1"/>
</dbReference>
<keyword evidence="2" id="KW-0472">Membrane</keyword>
<keyword evidence="1" id="KW-0175">Coiled coil</keyword>
<keyword evidence="2" id="KW-1133">Transmembrane helix</keyword>
<protein>
    <submittedName>
        <fullName evidence="3">Uncharacterized protein</fullName>
    </submittedName>
</protein>
<evidence type="ECO:0000313" key="3">
    <source>
        <dbReference type="EMBL" id="KAJ1980302.1"/>
    </source>
</evidence>
<keyword evidence="2" id="KW-0812">Transmembrane</keyword>
<organism evidence="3 4">
    <name type="scientific">Dimargaris verticillata</name>
    <dbReference type="NCBI Taxonomy" id="2761393"/>
    <lineage>
        <taxon>Eukaryota</taxon>
        <taxon>Fungi</taxon>
        <taxon>Fungi incertae sedis</taxon>
        <taxon>Zoopagomycota</taxon>
        <taxon>Kickxellomycotina</taxon>
        <taxon>Dimargaritomycetes</taxon>
        <taxon>Dimargaritales</taxon>
        <taxon>Dimargaritaceae</taxon>
        <taxon>Dimargaris</taxon>
    </lineage>
</organism>
<dbReference type="EMBL" id="JANBQB010000175">
    <property type="protein sequence ID" value="KAJ1980302.1"/>
    <property type="molecule type" value="Genomic_DNA"/>
</dbReference>
<feature type="coiled-coil region" evidence="1">
    <location>
        <begin position="13"/>
        <end position="40"/>
    </location>
</feature>
<proteinExistence type="predicted"/>
<feature type="transmembrane region" description="Helical" evidence="2">
    <location>
        <begin position="113"/>
        <end position="132"/>
    </location>
</feature>
<evidence type="ECO:0000313" key="4">
    <source>
        <dbReference type="Proteomes" id="UP001151582"/>
    </source>
</evidence>